<dbReference type="EMBL" id="JBBBNY010000001">
    <property type="protein sequence ID" value="MEI7035348.1"/>
    <property type="molecule type" value="Genomic_DNA"/>
</dbReference>
<accession>A0ABU8J7U1</accession>
<gene>
    <name evidence="7" type="ORF">WAT24_01100</name>
</gene>
<dbReference type="InterPro" id="IPR007016">
    <property type="entry name" value="O-antigen_ligase-rel_domated"/>
</dbReference>
<evidence type="ECO:0000259" key="6">
    <source>
        <dbReference type="Pfam" id="PF04932"/>
    </source>
</evidence>
<keyword evidence="3 5" id="KW-1133">Transmembrane helix</keyword>
<organism evidence="7 8">
    <name type="scientific">Fulvimonas yonginensis</name>
    <dbReference type="NCBI Taxonomy" id="1495200"/>
    <lineage>
        <taxon>Bacteria</taxon>
        <taxon>Pseudomonadati</taxon>
        <taxon>Pseudomonadota</taxon>
        <taxon>Gammaproteobacteria</taxon>
        <taxon>Lysobacterales</taxon>
        <taxon>Rhodanobacteraceae</taxon>
        <taxon>Fulvimonas</taxon>
    </lineage>
</organism>
<feature type="domain" description="O-antigen ligase-related" evidence="6">
    <location>
        <begin position="197"/>
        <end position="352"/>
    </location>
</feature>
<dbReference type="Proteomes" id="UP001381174">
    <property type="component" value="Unassembled WGS sequence"/>
</dbReference>
<feature type="transmembrane region" description="Helical" evidence="5">
    <location>
        <begin position="237"/>
        <end position="256"/>
    </location>
</feature>
<protein>
    <submittedName>
        <fullName evidence="7">O-antigen ligase family protein</fullName>
    </submittedName>
</protein>
<feature type="transmembrane region" description="Helical" evidence="5">
    <location>
        <begin position="340"/>
        <end position="361"/>
    </location>
</feature>
<evidence type="ECO:0000256" key="4">
    <source>
        <dbReference type="ARBA" id="ARBA00023136"/>
    </source>
</evidence>
<sequence length="435" mass="46508">MNARSPGAAMTVVPRARARLRDGYAWLLSGLVALAPLSFSVEPDIKVLPVALLFLSGLVLLWRAPVRGGYRAAAPVLLAAAALVALEVANVLWHRLGWRPLDHAAHVLLYLVVAAVFGRRLRMGLVWAGFSLTAVGLGTVCLVQHYVLGVERAHGLNGGGSAAIECATLLLGLALLALVQLLRLRPSEWRWWLHGAGMVFGMYGALLTQSRGPLLAFVPAFLLVLLTHVRHSGRWRWSLALAAAVCVGGAIATASLHGAMLGRFTEIQQEVNGFDQGDPDGSVGERLEMWRTAWRAFATHPLAGIGIDQYQAYVQAEIAAGRTDPAIAPYNQPHNEYLRALATGGLPLLFALLAVFAAPLLWFGRALSHPDDAVAATAAAGLAITVLYLLCALGESVFYRVMSQSLFFFLVLGLAVRLGHLLRLRAGSRAPAATA</sequence>
<dbReference type="InterPro" id="IPR051533">
    <property type="entry name" value="WaaL-like"/>
</dbReference>
<keyword evidence="4 5" id="KW-0472">Membrane</keyword>
<feature type="transmembrane region" description="Helical" evidence="5">
    <location>
        <begin position="373"/>
        <end position="391"/>
    </location>
</feature>
<reference evidence="7 8" key="1">
    <citation type="journal article" date="2014" name="Int. J. Syst. Evol. Microbiol.">
        <title>Fulvimonas yonginensis sp. nov., isolated from greenhouse soil, and emended description of the genus Fulvimonas.</title>
        <authorList>
            <person name="Ahn J.H."/>
            <person name="Kim S.J."/>
            <person name="Weon H.Y."/>
            <person name="Hong S.B."/>
            <person name="Seok S.J."/>
            <person name="Kwon S.W."/>
        </authorList>
    </citation>
    <scope>NUCLEOTIDE SEQUENCE [LARGE SCALE GENOMIC DNA]</scope>
    <source>
        <strain evidence="7 8">KACC 16952</strain>
    </source>
</reference>
<evidence type="ECO:0000313" key="7">
    <source>
        <dbReference type="EMBL" id="MEI7035348.1"/>
    </source>
</evidence>
<keyword evidence="2 5" id="KW-0812">Transmembrane</keyword>
<keyword evidence="7" id="KW-0436">Ligase</keyword>
<evidence type="ECO:0000256" key="1">
    <source>
        <dbReference type="ARBA" id="ARBA00004141"/>
    </source>
</evidence>
<dbReference type="GO" id="GO:0016874">
    <property type="term" value="F:ligase activity"/>
    <property type="evidence" value="ECO:0007669"/>
    <property type="project" value="UniProtKB-KW"/>
</dbReference>
<dbReference type="PANTHER" id="PTHR37422:SF23">
    <property type="entry name" value="TEICHURONIC ACID BIOSYNTHESIS PROTEIN TUAE"/>
    <property type="match status" value="1"/>
</dbReference>
<feature type="transmembrane region" description="Helical" evidence="5">
    <location>
        <begin position="76"/>
        <end position="94"/>
    </location>
</feature>
<dbReference type="RefSeq" id="WP_336805962.1">
    <property type="nucleotide sequence ID" value="NZ_JBBBNY010000001.1"/>
</dbReference>
<evidence type="ECO:0000256" key="5">
    <source>
        <dbReference type="SAM" id="Phobius"/>
    </source>
</evidence>
<proteinExistence type="predicted"/>
<keyword evidence="8" id="KW-1185">Reference proteome</keyword>
<dbReference type="PANTHER" id="PTHR37422">
    <property type="entry name" value="TEICHURONIC ACID BIOSYNTHESIS PROTEIN TUAE"/>
    <property type="match status" value="1"/>
</dbReference>
<comment type="subcellular location">
    <subcellularLocation>
        <location evidence="1">Membrane</location>
        <topology evidence="1">Multi-pass membrane protein</topology>
    </subcellularLocation>
</comment>
<feature type="transmembrane region" description="Helical" evidence="5">
    <location>
        <begin position="159"/>
        <end position="179"/>
    </location>
</feature>
<feature type="transmembrane region" description="Helical" evidence="5">
    <location>
        <begin position="47"/>
        <end position="64"/>
    </location>
</feature>
<name>A0ABU8J7U1_9GAMM</name>
<feature type="transmembrane region" description="Helical" evidence="5">
    <location>
        <begin position="191"/>
        <end position="208"/>
    </location>
</feature>
<feature type="transmembrane region" description="Helical" evidence="5">
    <location>
        <begin position="100"/>
        <end position="118"/>
    </location>
</feature>
<evidence type="ECO:0000313" key="8">
    <source>
        <dbReference type="Proteomes" id="UP001381174"/>
    </source>
</evidence>
<feature type="transmembrane region" description="Helical" evidence="5">
    <location>
        <begin position="125"/>
        <end position="147"/>
    </location>
</feature>
<dbReference type="Pfam" id="PF04932">
    <property type="entry name" value="Wzy_C"/>
    <property type="match status" value="1"/>
</dbReference>
<feature type="transmembrane region" description="Helical" evidence="5">
    <location>
        <begin position="24"/>
        <end position="41"/>
    </location>
</feature>
<feature type="transmembrane region" description="Helical" evidence="5">
    <location>
        <begin position="397"/>
        <end position="419"/>
    </location>
</feature>
<comment type="caution">
    <text evidence="7">The sequence shown here is derived from an EMBL/GenBank/DDBJ whole genome shotgun (WGS) entry which is preliminary data.</text>
</comment>
<evidence type="ECO:0000256" key="3">
    <source>
        <dbReference type="ARBA" id="ARBA00022989"/>
    </source>
</evidence>
<evidence type="ECO:0000256" key="2">
    <source>
        <dbReference type="ARBA" id="ARBA00022692"/>
    </source>
</evidence>